<evidence type="ECO:0000313" key="2">
    <source>
        <dbReference type="Proteomes" id="UP000584374"/>
    </source>
</evidence>
<dbReference type="AlphaFoldDB" id="A0A840Q8I4"/>
<dbReference type="RefSeq" id="WP_184726358.1">
    <property type="nucleotide sequence ID" value="NZ_JACHIW010000001.1"/>
</dbReference>
<keyword evidence="2" id="KW-1185">Reference proteome</keyword>
<protein>
    <submittedName>
        <fullName evidence="1">Uncharacterized protein</fullName>
    </submittedName>
</protein>
<dbReference type="EMBL" id="JACHIW010000001">
    <property type="protein sequence ID" value="MBB5154929.1"/>
    <property type="molecule type" value="Genomic_DNA"/>
</dbReference>
<dbReference type="Proteomes" id="UP000584374">
    <property type="component" value="Unassembled WGS sequence"/>
</dbReference>
<gene>
    <name evidence="1" type="ORF">BJ970_002463</name>
</gene>
<comment type="caution">
    <text evidence="1">The sequence shown here is derived from an EMBL/GenBank/DDBJ whole genome shotgun (WGS) entry which is preliminary data.</text>
</comment>
<organism evidence="1 2">
    <name type="scientific">Saccharopolyspora phatthalungensis</name>
    <dbReference type="NCBI Taxonomy" id="664693"/>
    <lineage>
        <taxon>Bacteria</taxon>
        <taxon>Bacillati</taxon>
        <taxon>Actinomycetota</taxon>
        <taxon>Actinomycetes</taxon>
        <taxon>Pseudonocardiales</taxon>
        <taxon>Pseudonocardiaceae</taxon>
        <taxon>Saccharopolyspora</taxon>
    </lineage>
</organism>
<sequence length="138" mass="16503">MTKRDIGAMPATAEDGSELKPTFQQEIMKLFAEWEQQSRERPARLSDLVDEDYEVPDVVDFVRTRVEEEREDVPDQRSRRALEGKRRVLDEIDKLIEADPCEGMPGYQRFWDLRWVVFGFAAEYEDHPDFHDDYRYQR</sequence>
<accession>A0A840Q8I4</accession>
<reference evidence="1 2" key="1">
    <citation type="submission" date="2020-08" db="EMBL/GenBank/DDBJ databases">
        <title>Sequencing the genomes of 1000 actinobacteria strains.</title>
        <authorList>
            <person name="Klenk H.-P."/>
        </authorList>
    </citation>
    <scope>NUCLEOTIDE SEQUENCE [LARGE SCALE GENOMIC DNA]</scope>
    <source>
        <strain evidence="1 2">DSM 45584</strain>
    </source>
</reference>
<name>A0A840Q8I4_9PSEU</name>
<proteinExistence type="predicted"/>
<evidence type="ECO:0000313" key="1">
    <source>
        <dbReference type="EMBL" id="MBB5154929.1"/>
    </source>
</evidence>